<dbReference type="AlphaFoldDB" id="A0A225VN64"/>
<evidence type="ECO:0000313" key="2">
    <source>
        <dbReference type="Proteomes" id="UP000198211"/>
    </source>
</evidence>
<evidence type="ECO:0000313" key="1">
    <source>
        <dbReference type="EMBL" id="OWZ06956.1"/>
    </source>
</evidence>
<keyword evidence="1" id="KW-0347">Helicase</keyword>
<reference evidence="2" key="1">
    <citation type="submission" date="2017-03" db="EMBL/GenBank/DDBJ databases">
        <title>Phytopthora megakarya and P. palmivora, two closely related causual agents of cacao black pod achieved similar genome size and gene model numbers by different mechanisms.</title>
        <authorList>
            <person name="Ali S."/>
            <person name="Shao J."/>
            <person name="Larry D.J."/>
            <person name="Kronmiller B."/>
            <person name="Shen D."/>
            <person name="Strem M.D."/>
            <person name="Melnick R.L."/>
            <person name="Guiltinan M.J."/>
            <person name="Tyler B.M."/>
            <person name="Meinhardt L.W."/>
            <person name="Bailey B.A."/>
        </authorList>
    </citation>
    <scope>NUCLEOTIDE SEQUENCE [LARGE SCALE GENOMIC DNA]</scope>
    <source>
        <strain evidence="2">zdho120</strain>
    </source>
</reference>
<dbReference type="GO" id="GO:0004386">
    <property type="term" value="F:helicase activity"/>
    <property type="evidence" value="ECO:0007669"/>
    <property type="project" value="UniProtKB-KW"/>
</dbReference>
<gene>
    <name evidence="1" type="ORF">PHMEG_00020716</name>
</gene>
<dbReference type="EMBL" id="NBNE01003742">
    <property type="protein sequence ID" value="OWZ06956.1"/>
    <property type="molecule type" value="Genomic_DNA"/>
</dbReference>
<protein>
    <submittedName>
        <fullName evidence="1">Helitron helicase</fullName>
    </submittedName>
</protein>
<name>A0A225VN64_9STRA</name>
<dbReference type="PANTHER" id="PTHR45786:SF74">
    <property type="entry name" value="ATP-DEPENDENT DNA HELICASE"/>
    <property type="match status" value="1"/>
</dbReference>
<keyword evidence="1" id="KW-0378">Hydrolase</keyword>
<accession>A0A225VN64</accession>
<keyword evidence="2" id="KW-1185">Reference proteome</keyword>
<dbReference type="OrthoDB" id="127066at2759"/>
<comment type="caution">
    <text evidence="1">The sequence shown here is derived from an EMBL/GenBank/DDBJ whole genome shotgun (WGS) entry which is preliminary data.</text>
</comment>
<keyword evidence="1" id="KW-0547">Nucleotide-binding</keyword>
<organism evidence="1 2">
    <name type="scientific">Phytophthora megakarya</name>
    <dbReference type="NCBI Taxonomy" id="4795"/>
    <lineage>
        <taxon>Eukaryota</taxon>
        <taxon>Sar</taxon>
        <taxon>Stramenopiles</taxon>
        <taxon>Oomycota</taxon>
        <taxon>Peronosporomycetes</taxon>
        <taxon>Peronosporales</taxon>
        <taxon>Peronosporaceae</taxon>
        <taxon>Phytophthora</taxon>
    </lineage>
</organism>
<dbReference type="PANTHER" id="PTHR45786">
    <property type="entry name" value="DNA BINDING PROTEIN-LIKE"/>
    <property type="match status" value="1"/>
</dbReference>
<sequence>MVARKRSDDDFGHGRPFKFPRQSRPLRLDTMNNLAALNRGLADEIDRLLDGLHAAHAETAIAFACIPRTDQRVQQRFGFHLYWCKGRLSDQPRGAPYTFRINGSMHHRIAHLLPADGSTPAFAQIYMSDGSFEEEVVLRGMSMSSGLDLTTLGELQTIIHEINPLALVYRSARAYGNSSQEMCLVLLDKPRVGPRRYNQPTANEVAAIMIDGGPTASHRDVVVRYQRGGLRRSFETHFFVGWSIHTRYIDGVVRHNNSKVSLREHTTFRLYIKHEDVDLPCYIELAD</sequence>
<keyword evidence="1" id="KW-0067">ATP-binding</keyword>
<proteinExistence type="predicted"/>
<dbReference type="Proteomes" id="UP000198211">
    <property type="component" value="Unassembled WGS sequence"/>
</dbReference>
<dbReference type="STRING" id="4795.A0A225VN64"/>